<evidence type="ECO:0000256" key="2">
    <source>
        <dbReference type="SAM" id="SignalP"/>
    </source>
</evidence>
<feature type="compositionally biased region" description="Basic and acidic residues" evidence="1">
    <location>
        <begin position="44"/>
        <end position="59"/>
    </location>
</feature>
<feature type="signal peptide" evidence="2">
    <location>
        <begin position="1"/>
        <end position="20"/>
    </location>
</feature>
<dbReference type="AlphaFoldDB" id="A0AA88DM18"/>
<evidence type="ECO:0000313" key="4">
    <source>
        <dbReference type="Proteomes" id="UP001187192"/>
    </source>
</evidence>
<dbReference type="Proteomes" id="UP001187192">
    <property type="component" value="Unassembled WGS sequence"/>
</dbReference>
<evidence type="ECO:0008006" key="5">
    <source>
        <dbReference type="Google" id="ProtNLM"/>
    </source>
</evidence>
<comment type="caution">
    <text evidence="3">The sequence shown here is derived from an EMBL/GenBank/DDBJ whole genome shotgun (WGS) entry which is preliminary data.</text>
</comment>
<reference evidence="3" key="1">
    <citation type="submission" date="2023-07" db="EMBL/GenBank/DDBJ databases">
        <title>draft genome sequence of fig (Ficus carica).</title>
        <authorList>
            <person name="Takahashi T."/>
            <person name="Nishimura K."/>
        </authorList>
    </citation>
    <scope>NUCLEOTIDE SEQUENCE</scope>
</reference>
<gene>
    <name evidence="3" type="ORF">TIFTF001_026925</name>
</gene>
<protein>
    <recommendedName>
        <fullName evidence="5">Glycine-rich protein</fullName>
    </recommendedName>
</protein>
<organism evidence="3 4">
    <name type="scientific">Ficus carica</name>
    <name type="common">Common fig</name>
    <dbReference type="NCBI Taxonomy" id="3494"/>
    <lineage>
        <taxon>Eukaryota</taxon>
        <taxon>Viridiplantae</taxon>
        <taxon>Streptophyta</taxon>
        <taxon>Embryophyta</taxon>
        <taxon>Tracheophyta</taxon>
        <taxon>Spermatophyta</taxon>
        <taxon>Magnoliopsida</taxon>
        <taxon>eudicotyledons</taxon>
        <taxon>Gunneridae</taxon>
        <taxon>Pentapetalae</taxon>
        <taxon>rosids</taxon>
        <taxon>fabids</taxon>
        <taxon>Rosales</taxon>
        <taxon>Moraceae</taxon>
        <taxon>Ficeae</taxon>
        <taxon>Ficus</taxon>
    </lineage>
</organism>
<name>A0AA88DM18_FICCA</name>
<feature type="region of interest" description="Disordered" evidence="1">
    <location>
        <begin position="31"/>
        <end position="59"/>
    </location>
</feature>
<keyword evidence="4" id="KW-1185">Reference proteome</keyword>
<evidence type="ECO:0000256" key="1">
    <source>
        <dbReference type="SAM" id="MobiDB-lite"/>
    </source>
</evidence>
<dbReference type="EMBL" id="BTGU01000073">
    <property type="protein sequence ID" value="GMN57821.1"/>
    <property type="molecule type" value="Genomic_DNA"/>
</dbReference>
<feature type="chain" id="PRO_5041740366" description="Glycine-rich protein" evidence="2">
    <location>
        <begin position="21"/>
        <end position="107"/>
    </location>
</feature>
<accession>A0AA88DM18</accession>
<feature type="compositionally biased region" description="Polar residues" evidence="1">
    <location>
        <begin position="31"/>
        <end position="42"/>
    </location>
</feature>
<proteinExistence type="predicted"/>
<keyword evidence="2" id="KW-0732">Signal</keyword>
<evidence type="ECO:0000313" key="3">
    <source>
        <dbReference type="EMBL" id="GMN57821.1"/>
    </source>
</evidence>
<sequence length="107" mass="10085">MGSVIAGVIILSLLYAGGSKKQTTLNPIAMKSVTTPSDQPSHTADIERGEGKKSTRGDKDGGLVIFEGAGAALEISSCFISGGGGGGGGGGGCCFGGGCGGCGGCGG</sequence>